<dbReference type="AlphaFoldDB" id="A0A4Z2J3M1"/>
<sequence>MNYDFQIRSHDVTAVQFLAAPLKKTSHSERITYVEKETRLNSISGRGAQQVCDDTRGPGALNQSRDQTPPAEPRTGAIIAEPKCD</sequence>
<proteinExistence type="predicted"/>
<evidence type="ECO:0000256" key="1">
    <source>
        <dbReference type="SAM" id="MobiDB-lite"/>
    </source>
</evidence>
<dbReference type="EMBL" id="SRLO01000025">
    <property type="protein sequence ID" value="TNN84617.1"/>
    <property type="molecule type" value="Genomic_DNA"/>
</dbReference>
<keyword evidence="3" id="KW-1185">Reference proteome</keyword>
<protein>
    <submittedName>
        <fullName evidence="2">Uncharacterized protein</fullName>
    </submittedName>
</protein>
<feature type="region of interest" description="Disordered" evidence="1">
    <location>
        <begin position="44"/>
        <end position="85"/>
    </location>
</feature>
<comment type="caution">
    <text evidence="2">The sequence shown here is derived from an EMBL/GenBank/DDBJ whole genome shotgun (WGS) entry which is preliminary data.</text>
</comment>
<organism evidence="2 3">
    <name type="scientific">Liparis tanakae</name>
    <name type="common">Tanaka's snailfish</name>
    <dbReference type="NCBI Taxonomy" id="230148"/>
    <lineage>
        <taxon>Eukaryota</taxon>
        <taxon>Metazoa</taxon>
        <taxon>Chordata</taxon>
        <taxon>Craniata</taxon>
        <taxon>Vertebrata</taxon>
        <taxon>Euteleostomi</taxon>
        <taxon>Actinopterygii</taxon>
        <taxon>Neopterygii</taxon>
        <taxon>Teleostei</taxon>
        <taxon>Neoteleostei</taxon>
        <taxon>Acanthomorphata</taxon>
        <taxon>Eupercaria</taxon>
        <taxon>Perciformes</taxon>
        <taxon>Cottioidei</taxon>
        <taxon>Cottales</taxon>
        <taxon>Liparidae</taxon>
        <taxon>Liparis</taxon>
    </lineage>
</organism>
<reference evidence="2 3" key="1">
    <citation type="submission" date="2019-03" db="EMBL/GenBank/DDBJ databases">
        <title>First draft genome of Liparis tanakae, snailfish: a comprehensive survey of snailfish specific genes.</title>
        <authorList>
            <person name="Kim W."/>
            <person name="Song I."/>
            <person name="Jeong J.-H."/>
            <person name="Kim D."/>
            <person name="Kim S."/>
            <person name="Ryu S."/>
            <person name="Song J.Y."/>
            <person name="Lee S.K."/>
        </authorList>
    </citation>
    <scope>NUCLEOTIDE SEQUENCE [LARGE SCALE GENOMIC DNA]</scope>
    <source>
        <tissue evidence="2">Muscle</tissue>
    </source>
</reference>
<dbReference type="Proteomes" id="UP000314294">
    <property type="component" value="Unassembled WGS sequence"/>
</dbReference>
<evidence type="ECO:0000313" key="2">
    <source>
        <dbReference type="EMBL" id="TNN84617.1"/>
    </source>
</evidence>
<accession>A0A4Z2J3M1</accession>
<evidence type="ECO:0000313" key="3">
    <source>
        <dbReference type="Proteomes" id="UP000314294"/>
    </source>
</evidence>
<gene>
    <name evidence="2" type="ORF">EYF80_005032</name>
</gene>
<name>A0A4Z2J3M1_9TELE</name>